<feature type="transmembrane region" description="Helical" evidence="5">
    <location>
        <begin position="6"/>
        <end position="26"/>
    </location>
</feature>
<evidence type="ECO:0000256" key="1">
    <source>
        <dbReference type="ARBA" id="ARBA00004141"/>
    </source>
</evidence>
<evidence type="ECO:0000256" key="2">
    <source>
        <dbReference type="ARBA" id="ARBA00022692"/>
    </source>
</evidence>
<feature type="transmembrane region" description="Helical" evidence="5">
    <location>
        <begin position="47"/>
        <end position="66"/>
    </location>
</feature>
<keyword evidence="4 5" id="KW-0472">Membrane</keyword>
<dbReference type="Pfam" id="PF09685">
    <property type="entry name" value="MamF_MmsF"/>
    <property type="match status" value="1"/>
</dbReference>
<feature type="transmembrane region" description="Helical" evidence="5">
    <location>
        <begin position="72"/>
        <end position="93"/>
    </location>
</feature>
<dbReference type="AlphaFoldDB" id="A0A858RTB6"/>
<proteinExistence type="predicted"/>
<dbReference type="KEGG" id="luo:HHL09_17095"/>
<reference evidence="6 7" key="1">
    <citation type="submission" date="2020-04" db="EMBL/GenBank/DDBJ databases">
        <title>Luteolibacter sp. G-1-1-1 isolated from soil.</title>
        <authorList>
            <person name="Dahal R.H."/>
        </authorList>
    </citation>
    <scope>NUCLEOTIDE SEQUENCE [LARGE SCALE GENOMIC DNA]</scope>
    <source>
        <strain evidence="6 7">G-1-1-1</strain>
    </source>
</reference>
<organism evidence="6 7">
    <name type="scientific">Luteolibacter luteus</name>
    <dbReference type="NCBI Taxonomy" id="2728835"/>
    <lineage>
        <taxon>Bacteria</taxon>
        <taxon>Pseudomonadati</taxon>
        <taxon>Verrucomicrobiota</taxon>
        <taxon>Verrucomicrobiia</taxon>
        <taxon>Verrucomicrobiales</taxon>
        <taxon>Verrucomicrobiaceae</taxon>
        <taxon>Luteolibacter</taxon>
    </lineage>
</organism>
<keyword evidence="3 5" id="KW-1133">Transmembrane helix</keyword>
<dbReference type="InterPro" id="IPR019109">
    <property type="entry name" value="MamF_MmsF"/>
</dbReference>
<evidence type="ECO:0000256" key="5">
    <source>
        <dbReference type="SAM" id="Phobius"/>
    </source>
</evidence>
<gene>
    <name evidence="6" type="ORF">HHL09_17095</name>
</gene>
<name>A0A858RTB6_9BACT</name>
<comment type="subcellular location">
    <subcellularLocation>
        <location evidence="1">Membrane</location>
        <topology evidence="1">Multi-pass membrane protein</topology>
    </subcellularLocation>
</comment>
<sequence>MLGHLSALTGLLTGGIGYVAGPLIIWQVKKDTMPFASSESKEALNFNISWFLWGAVLAAVTVPLMFLLVGFFLLPVLIVYPVVWAIFCIVGGLRANEGKSYKYPLTVRFVQ</sequence>
<evidence type="ECO:0000313" key="7">
    <source>
        <dbReference type="Proteomes" id="UP000501812"/>
    </source>
</evidence>
<protein>
    <submittedName>
        <fullName evidence="6">DUF4870 domain-containing protein</fullName>
    </submittedName>
</protein>
<evidence type="ECO:0000313" key="6">
    <source>
        <dbReference type="EMBL" id="QJE99303.1"/>
    </source>
</evidence>
<accession>A0A858RTB6</accession>
<keyword evidence="2 5" id="KW-0812">Transmembrane</keyword>
<evidence type="ECO:0000256" key="3">
    <source>
        <dbReference type="ARBA" id="ARBA00022989"/>
    </source>
</evidence>
<dbReference type="EMBL" id="CP051774">
    <property type="protein sequence ID" value="QJE99303.1"/>
    <property type="molecule type" value="Genomic_DNA"/>
</dbReference>
<dbReference type="Proteomes" id="UP000501812">
    <property type="component" value="Chromosome"/>
</dbReference>
<keyword evidence="7" id="KW-1185">Reference proteome</keyword>
<evidence type="ECO:0000256" key="4">
    <source>
        <dbReference type="ARBA" id="ARBA00023136"/>
    </source>
</evidence>